<evidence type="ECO:0000256" key="1">
    <source>
        <dbReference type="ARBA" id="ARBA00004651"/>
    </source>
</evidence>
<evidence type="ECO:0000256" key="4">
    <source>
        <dbReference type="ARBA" id="ARBA00022989"/>
    </source>
</evidence>
<comment type="subcellular location">
    <subcellularLocation>
        <location evidence="1 6">Cell membrane</location>
        <topology evidence="1 6">Multi-pass membrane protein</topology>
    </subcellularLocation>
</comment>
<sequence length="188" mass="21912">MDQLEQWIISIKESHLLIASFLFILVHVIRPIFFIPVILIIMTGGVIFGFIHGMLLSIIGLMLSSLIFYFLAAKLPWFTTRLIKMKVRLFGEDRHMTKQHIMLLRLVPFIHYHLLSFLIYEQTDDLKQYNHLSLYTALPMAIIYTVIGQSVSQFSPKVMTIFVIIILAVSYILRKDTRQKIKQLLTST</sequence>
<name>A0A511X493_9BACI</name>
<dbReference type="InterPro" id="IPR015414">
    <property type="entry name" value="TMEM64"/>
</dbReference>
<organism evidence="8 9">
    <name type="scientific">Halolactibacillus alkaliphilus</name>
    <dbReference type="NCBI Taxonomy" id="442899"/>
    <lineage>
        <taxon>Bacteria</taxon>
        <taxon>Bacillati</taxon>
        <taxon>Bacillota</taxon>
        <taxon>Bacilli</taxon>
        <taxon>Bacillales</taxon>
        <taxon>Bacillaceae</taxon>
        <taxon>Halolactibacillus</taxon>
    </lineage>
</organism>
<proteinExistence type="inferred from homology"/>
<dbReference type="OrthoDB" id="2451090at2"/>
<keyword evidence="4 6" id="KW-1133">Transmembrane helix</keyword>
<feature type="transmembrane region" description="Helical" evidence="6">
    <location>
        <begin position="58"/>
        <end position="79"/>
    </location>
</feature>
<comment type="similarity">
    <text evidence="6">Belongs to the TVP38/TMEM64 family.</text>
</comment>
<evidence type="ECO:0000256" key="5">
    <source>
        <dbReference type="ARBA" id="ARBA00023136"/>
    </source>
</evidence>
<keyword evidence="3 6" id="KW-0812">Transmembrane</keyword>
<feature type="transmembrane region" description="Helical" evidence="6">
    <location>
        <begin position="154"/>
        <end position="173"/>
    </location>
</feature>
<evidence type="ECO:0000256" key="3">
    <source>
        <dbReference type="ARBA" id="ARBA00022692"/>
    </source>
</evidence>
<reference evidence="8 9" key="1">
    <citation type="submission" date="2019-07" db="EMBL/GenBank/DDBJ databases">
        <title>Whole genome shotgun sequence of Halolactibacillus alkaliphilus NBRC 103919.</title>
        <authorList>
            <person name="Hosoyama A."/>
            <person name="Uohara A."/>
            <person name="Ohji S."/>
            <person name="Ichikawa N."/>
        </authorList>
    </citation>
    <scope>NUCLEOTIDE SEQUENCE [LARGE SCALE GENOMIC DNA]</scope>
    <source>
        <strain evidence="8 9">NBRC 103919</strain>
    </source>
</reference>
<dbReference type="AlphaFoldDB" id="A0A511X493"/>
<evidence type="ECO:0000256" key="2">
    <source>
        <dbReference type="ARBA" id="ARBA00022475"/>
    </source>
</evidence>
<keyword evidence="5 6" id="KW-0472">Membrane</keyword>
<feature type="transmembrane region" description="Helical" evidence="6">
    <location>
        <begin position="32"/>
        <end position="51"/>
    </location>
</feature>
<feature type="transmembrane region" description="Helical" evidence="6">
    <location>
        <begin position="99"/>
        <end position="120"/>
    </location>
</feature>
<dbReference type="GO" id="GO:0005886">
    <property type="term" value="C:plasma membrane"/>
    <property type="evidence" value="ECO:0007669"/>
    <property type="project" value="UniProtKB-SubCell"/>
</dbReference>
<protein>
    <recommendedName>
        <fullName evidence="6">TVP38/TMEM64 family membrane protein</fullName>
    </recommendedName>
</protein>
<evidence type="ECO:0000313" key="8">
    <source>
        <dbReference type="EMBL" id="GEN57768.1"/>
    </source>
</evidence>
<keyword evidence="2 6" id="KW-1003">Cell membrane</keyword>
<dbReference type="InterPro" id="IPR032816">
    <property type="entry name" value="VTT_dom"/>
</dbReference>
<accession>A0A511X493</accession>
<comment type="caution">
    <text evidence="6">Lacks conserved residue(s) required for the propagation of feature annotation.</text>
</comment>
<dbReference type="STRING" id="442899.SAMN05720591_13623"/>
<gene>
    <name evidence="8" type="ORF">HAL01_22320</name>
</gene>
<dbReference type="PANTHER" id="PTHR12677">
    <property type="entry name" value="GOLGI APPARATUS MEMBRANE PROTEIN TVP38-RELATED"/>
    <property type="match status" value="1"/>
</dbReference>
<keyword evidence="9" id="KW-1185">Reference proteome</keyword>
<evidence type="ECO:0000313" key="9">
    <source>
        <dbReference type="Proteomes" id="UP000321400"/>
    </source>
</evidence>
<dbReference type="RefSeq" id="WP_089803427.1">
    <property type="nucleotide sequence ID" value="NZ_BJYE01000039.1"/>
</dbReference>
<dbReference type="Pfam" id="PF09335">
    <property type="entry name" value="VTT_dom"/>
    <property type="match status" value="1"/>
</dbReference>
<feature type="domain" description="VTT" evidence="7">
    <location>
        <begin position="36"/>
        <end position="149"/>
    </location>
</feature>
<dbReference type="PANTHER" id="PTHR12677:SF59">
    <property type="entry name" value="GOLGI APPARATUS MEMBRANE PROTEIN TVP38-RELATED"/>
    <property type="match status" value="1"/>
</dbReference>
<comment type="caution">
    <text evidence="8">The sequence shown here is derived from an EMBL/GenBank/DDBJ whole genome shotgun (WGS) entry which is preliminary data.</text>
</comment>
<evidence type="ECO:0000259" key="7">
    <source>
        <dbReference type="Pfam" id="PF09335"/>
    </source>
</evidence>
<evidence type="ECO:0000256" key="6">
    <source>
        <dbReference type="RuleBase" id="RU366058"/>
    </source>
</evidence>
<dbReference type="Proteomes" id="UP000321400">
    <property type="component" value="Unassembled WGS sequence"/>
</dbReference>
<dbReference type="EMBL" id="BJYE01000039">
    <property type="protein sequence ID" value="GEN57768.1"/>
    <property type="molecule type" value="Genomic_DNA"/>
</dbReference>